<evidence type="ECO:0000256" key="11">
    <source>
        <dbReference type="SAM" id="MobiDB-lite"/>
    </source>
</evidence>
<dbReference type="Pfam" id="PF02518">
    <property type="entry name" value="HATPase_c"/>
    <property type="match status" value="1"/>
</dbReference>
<evidence type="ECO:0000256" key="8">
    <source>
        <dbReference type="ARBA" id="ARBA00022989"/>
    </source>
</evidence>
<dbReference type="CDD" id="cd00075">
    <property type="entry name" value="HATPase"/>
    <property type="match status" value="1"/>
</dbReference>
<feature type="transmembrane region" description="Helical" evidence="12">
    <location>
        <begin position="163"/>
        <end position="182"/>
    </location>
</feature>
<dbReference type="PROSITE" id="PS50109">
    <property type="entry name" value="HIS_KIN"/>
    <property type="match status" value="1"/>
</dbReference>
<keyword evidence="10 12" id="KW-0472">Membrane</keyword>
<dbReference type="PRINTS" id="PR00344">
    <property type="entry name" value="BCTRLSENSOR"/>
</dbReference>
<dbReference type="EMBL" id="JBHEZZ010000014">
    <property type="protein sequence ID" value="MFC1404364.1"/>
    <property type="molecule type" value="Genomic_DNA"/>
</dbReference>
<dbReference type="Pfam" id="PF00512">
    <property type="entry name" value="HisKA"/>
    <property type="match status" value="1"/>
</dbReference>
<evidence type="ECO:0000259" key="13">
    <source>
        <dbReference type="PROSITE" id="PS50109"/>
    </source>
</evidence>
<evidence type="ECO:0000256" key="2">
    <source>
        <dbReference type="ARBA" id="ARBA00004236"/>
    </source>
</evidence>
<evidence type="ECO:0000313" key="15">
    <source>
        <dbReference type="Proteomes" id="UP001592528"/>
    </source>
</evidence>
<organism evidence="14 15">
    <name type="scientific">Streptacidiphilus cavernicola</name>
    <dbReference type="NCBI Taxonomy" id="3342716"/>
    <lineage>
        <taxon>Bacteria</taxon>
        <taxon>Bacillati</taxon>
        <taxon>Actinomycetota</taxon>
        <taxon>Actinomycetes</taxon>
        <taxon>Kitasatosporales</taxon>
        <taxon>Streptomycetaceae</taxon>
        <taxon>Streptacidiphilus</taxon>
    </lineage>
</organism>
<evidence type="ECO:0000256" key="12">
    <source>
        <dbReference type="SAM" id="Phobius"/>
    </source>
</evidence>
<name>A0ABV6USC1_9ACTN</name>
<sequence length="484" mass="50814">MRLATRIALVTAVIVPVLVLLAGLLLLGLVGRDLRAGQDGQLRDRAAAALPYARTELRAAAAGRLRQEVNQQGRLGAAALDVGVRLTAADGTVLDSQGAQPDQAVPLPAGTGGPQTVTGADGTAWRALAQPIPTGAAQPGGTLWLFARASAVQHEVRTVRGRIVLVALVAAPLGGLLAFLVAERAARPLRLLRRRTGGLDPDDPATRPRLSDRPTGVVEVDELAGTLQSVLARYDEQAARTAEALATARAFAASASHELRTPLMSMRTNLDVLTEHPGLAAEDRAEILADLQSEHARLLGTLTALRALAQGDLVEQDAFGPVDLLDLVESAAAEARRRDQRARITVRSSSGALRLHGWEPGLRMAVDNLLANALVHGRSADGTAVIELALGRNGADAVLTVADHGPGIPRDRRDSVFERFRRDPGSPGSGLGLTLVAQQITLHRGTVRFTEPPSGTGALAEVVLPLAASAPTLQLRRDWLSADS</sequence>
<dbReference type="SUPFAM" id="SSF55874">
    <property type="entry name" value="ATPase domain of HSP90 chaperone/DNA topoisomerase II/histidine kinase"/>
    <property type="match status" value="1"/>
</dbReference>
<feature type="domain" description="Histidine kinase" evidence="13">
    <location>
        <begin position="254"/>
        <end position="468"/>
    </location>
</feature>
<reference evidence="14 15" key="1">
    <citation type="submission" date="2024-09" db="EMBL/GenBank/DDBJ databases">
        <authorList>
            <person name="Lee S.D."/>
        </authorList>
    </citation>
    <scope>NUCLEOTIDE SEQUENCE [LARGE SCALE GENOMIC DNA]</scope>
    <source>
        <strain evidence="14 15">N1-5</strain>
    </source>
</reference>
<dbReference type="InterPro" id="IPR036097">
    <property type="entry name" value="HisK_dim/P_sf"/>
</dbReference>
<keyword evidence="15" id="KW-1185">Reference proteome</keyword>
<dbReference type="Gene3D" id="3.30.565.10">
    <property type="entry name" value="Histidine kinase-like ATPase, C-terminal domain"/>
    <property type="match status" value="1"/>
</dbReference>
<dbReference type="SUPFAM" id="SSF47384">
    <property type="entry name" value="Homodimeric domain of signal transducing histidine kinase"/>
    <property type="match status" value="1"/>
</dbReference>
<keyword evidence="9" id="KW-0902">Two-component regulatory system</keyword>
<keyword evidence="5" id="KW-0808">Transferase</keyword>
<dbReference type="PANTHER" id="PTHR45436:SF5">
    <property type="entry name" value="SENSOR HISTIDINE KINASE TRCS"/>
    <property type="match status" value="1"/>
</dbReference>
<proteinExistence type="predicted"/>
<dbReference type="Proteomes" id="UP001592528">
    <property type="component" value="Unassembled WGS sequence"/>
</dbReference>
<dbReference type="EC" id="2.7.13.3" evidence="3"/>
<dbReference type="InterPro" id="IPR003594">
    <property type="entry name" value="HATPase_dom"/>
</dbReference>
<dbReference type="PANTHER" id="PTHR45436">
    <property type="entry name" value="SENSOR HISTIDINE KINASE YKOH"/>
    <property type="match status" value="1"/>
</dbReference>
<evidence type="ECO:0000256" key="4">
    <source>
        <dbReference type="ARBA" id="ARBA00022553"/>
    </source>
</evidence>
<dbReference type="InterPro" id="IPR004358">
    <property type="entry name" value="Sig_transdc_His_kin-like_C"/>
</dbReference>
<dbReference type="SMART" id="SM00387">
    <property type="entry name" value="HATPase_c"/>
    <property type="match status" value="1"/>
</dbReference>
<evidence type="ECO:0000256" key="1">
    <source>
        <dbReference type="ARBA" id="ARBA00000085"/>
    </source>
</evidence>
<dbReference type="Gene3D" id="1.10.287.130">
    <property type="match status" value="1"/>
</dbReference>
<evidence type="ECO:0000256" key="3">
    <source>
        <dbReference type="ARBA" id="ARBA00012438"/>
    </source>
</evidence>
<evidence type="ECO:0000256" key="6">
    <source>
        <dbReference type="ARBA" id="ARBA00022692"/>
    </source>
</evidence>
<comment type="caution">
    <text evidence="14">The sequence shown here is derived from an EMBL/GenBank/DDBJ whole genome shotgun (WGS) entry which is preliminary data.</text>
</comment>
<dbReference type="InterPro" id="IPR005467">
    <property type="entry name" value="His_kinase_dom"/>
</dbReference>
<evidence type="ECO:0000256" key="7">
    <source>
        <dbReference type="ARBA" id="ARBA00022777"/>
    </source>
</evidence>
<comment type="subcellular location">
    <subcellularLocation>
        <location evidence="2">Cell membrane</location>
    </subcellularLocation>
</comment>
<evidence type="ECO:0000256" key="9">
    <source>
        <dbReference type="ARBA" id="ARBA00023012"/>
    </source>
</evidence>
<dbReference type="SMART" id="SM00388">
    <property type="entry name" value="HisKA"/>
    <property type="match status" value="1"/>
</dbReference>
<accession>A0ABV6USC1</accession>
<dbReference type="RefSeq" id="WP_030265394.1">
    <property type="nucleotide sequence ID" value="NZ_JBHEZZ010000014.1"/>
</dbReference>
<keyword evidence="6 12" id="KW-0812">Transmembrane</keyword>
<feature type="transmembrane region" description="Helical" evidence="12">
    <location>
        <begin position="6"/>
        <end position="30"/>
    </location>
</feature>
<evidence type="ECO:0000313" key="14">
    <source>
        <dbReference type="EMBL" id="MFC1404364.1"/>
    </source>
</evidence>
<protein>
    <recommendedName>
        <fullName evidence="3">histidine kinase</fullName>
        <ecNumber evidence="3">2.7.13.3</ecNumber>
    </recommendedName>
</protein>
<keyword evidence="8 12" id="KW-1133">Transmembrane helix</keyword>
<evidence type="ECO:0000256" key="10">
    <source>
        <dbReference type="ARBA" id="ARBA00023136"/>
    </source>
</evidence>
<dbReference type="InterPro" id="IPR003661">
    <property type="entry name" value="HisK_dim/P_dom"/>
</dbReference>
<feature type="region of interest" description="Disordered" evidence="11">
    <location>
        <begin position="195"/>
        <end position="214"/>
    </location>
</feature>
<dbReference type="InterPro" id="IPR050428">
    <property type="entry name" value="TCS_sensor_his_kinase"/>
</dbReference>
<comment type="catalytic activity">
    <reaction evidence="1">
        <text>ATP + protein L-histidine = ADP + protein N-phospho-L-histidine.</text>
        <dbReference type="EC" id="2.7.13.3"/>
    </reaction>
</comment>
<gene>
    <name evidence="14" type="ORF">ACEZDJ_24010</name>
</gene>
<keyword evidence="4" id="KW-0597">Phosphoprotein</keyword>
<dbReference type="GO" id="GO:0016301">
    <property type="term" value="F:kinase activity"/>
    <property type="evidence" value="ECO:0007669"/>
    <property type="project" value="UniProtKB-KW"/>
</dbReference>
<keyword evidence="7 14" id="KW-0418">Kinase</keyword>
<evidence type="ECO:0000256" key="5">
    <source>
        <dbReference type="ARBA" id="ARBA00022679"/>
    </source>
</evidence>
<dbReference type="CDD" id="cd00082">
    <property type="entry name" value="HisKA"/>
    <property type="match status" value="1"/>
</dbReference>
<dbReference type="InterPro" id="IPR036890">
    <property type="entry name" value="HATPase_C_sf"/>
</dbReference>